<dbReference type="Gene3D" id="3.40.50.300">
    <property type="entry name" value="P-loop containing nucleotide triphosphate hydrolases"/>
    <property type="match status" value="1"/>
</dbReference>
<dbReference type="STRING" id="40754.THII_1267"/>
<dbReference type="Proteomes" id="UP000031623">
    <property type="component" value="Chromosome"/>
</dbReference>
<reference evidence="2 3" key="1">
    <citation type="journal article" date="2014" name="ISME J.">
        <title>Ecophysiology of Thioploca ingrica as revealed by the complete genome sequence supplemented with proteomic evidence.</title>
        <authorList>
            <person name="Kojima H."/>
            <person name="Ogura Y."/>
            <person name="Yamamoto N."/>
            <person name="Togashi T."/>
            <person name="Mori H."/>
            <person name="Watanabe T."/>
            <person name="Nemoto F."/>
            <person name="Kurokawa K."/>
            <person name="Hayashi T."/>
            <person name="Fukui M."/>
        </authorList>
    </citation>
    <scope>NUCLEOTIDE SEQUENCE [LARGE SCALE GENOMIC DNA]</scope>
</reference>
<dbReference type="SUPFAM" id="SSF52540">
    <property type="entry name" value="P-loop containing nucleoside triphosphate hydrolases"/>
    <property type="match status" value="1"/>
</dbReference>
<feature type="domain" description="CobQ/CobB/MinD/ParA nucleotide binding" evidence="1">
    <location>
        <begin position="4"/>
        <end position="140"/>
    </location>
</feature>
<dbReference type="PIRSF" id="PIRSF009320">
    <property type="entry name" value="Nuc_binding_HP_1000"/>
    <property type="match status" value="1"/>
</dbReference>
<evidence type="ECO:0000313" key="3">
    <source>
        <dbReference type="Proteomes" id="UP000031623"/>
    </source>
</evidence>
<dbReference type="PANTHER" id="PTHR13696:SF96">
    <property type="entry name" value="COBQ_COBB_MIND_PARA NUCLEOTIDE BINDING DOMAIN-CONTAINING PROTEIN"/>
    <property type="match status" value="1"/>
</dbReference>
<keyword evidence="3" id="KW-1185">Reference proteome</keyword>
<accession>A0A090AEY8</accession>
<protein>
    <submittedName>
        <fullName evidence="2">Chromosome partitioning ATPase</fullName>
    </submittedName>
</protein>
<dbReference type="Pfam" id="PF01656">
    <property type="entry name" value="CbiA"/>
    <property type="match status" value="1"/>
</dbReference>
<dbReference type="HOGENOM" id="CLU_037612_5_4_6"/>
<dbReference type="CDD" id="cd02042">
    <property type="entry name" value="ParAB_family"/>
    <property type="match status" value="1"/>
</dbReference>
<dbReference type="PANTHER" id="PTHR13696">
    <property type="entry name" value="P-LOOP CONTAINING NUCLEOSIDE TRIPHOSPHATE HYDROLASE"/>
    <property type="match status" value="1"/>
</dbReference>
<dbReference type="AlphaFoldDB" id="A0A090AEY8"/>
<sequence>MITVIGNLKGGSGKSTVTFNLALWLIQAGKNVLVYDLDPQATLSDAVQVRQEENYQPTLSVLTHLKKPQSNHQEVLIDVGAANMAGMKEAASIADRIVVPVLPGQADIWSTQRFLNLIINDFKIKPLPQVLAFINRADTHIGIHESDEAEQALSSLPGIKVINSRLCQRVVYRRSFSEGLAVFELEPSNKAVAEFEQLAKQLYSQPNSKPKPKRKK</sequence>
<name>A0A090AEY8_9GAMM</name>
<dbReference type="InterPro" id="IPR002586">
    <property type="entry name" value="CobQ/CobB/MinD/ParA_Nub-bd_dom"/>
</dbReference>
<dbReference type="InterPro" id="IPR027417">
    <property type="entry name" value="P-loop_NTPase"/>
</dbReference>
<evidence type="ECO:0000313" key="2">
    <source>
        <dbReference type="EMBL" id="BAP55564.1"/>
    </source>
</evidence>
<gene>
    <name evidence="2" type="ORF">THII_1267</name>
</gene>
<dbReference type="KEGG" id="tig:THII_1267"/>
<organism evidence="2 3">
    <name type="scientific">Thioploca ingrica</name>
    <dbReference type="NCBI Taxonomy" id="40754"/>
    <lineage>
        <taxon>Bacteria</taxon>
        <taxon>Pseudomonadati</taxon>
        <taxon>Pseudomonadota</taxon>
        <taxon>Gammaproteobacteria</taxon>
        <taxon>Thiotrichales</taxon>
        <taxon>Thiotrichaceae</taxon>
        <taxon>Thioploca</taxon>
    </lineage>
</organism>
<proteinExistence type="predicted"/>
<dbReference type="OrthoDB" id="69313at2"/>
<dbReference type="InterPro" id="IPR050678">
    <property type="entry name" value="DNA_Partitioning_ATPase"/>
</dbReference>
<evidence type="ECO:0000259" key="1">
    <source>
        <dbReference type="Pfam" id="PF01656"/>
    </source>
</evidence>
<dbReference type="EMBL" id="AP014633">
    <property type="protein sequence ID" value="BAP55564.1"/>
    <property type="molecule type" value="Genomic_DNA"/>
</dbReference>